<dbReference type="PANTHER" id="PTHR37984:SF9">
    <property type="entry name" value="INTEGRASE CATALYTIC DOMAIN-CONTAINING PROTEIN"/>
    <property type="match status" value="1"/>
</dbReference>
<dbReference type="AlphaFoldDB" id="A0A8C5BZ49"/>
<keyword evidence="2" id="KW-1185">Reference proteome</keyword>
<dbReference type="GO" id="GO:0003676">
    <property type="term" value="F:nucleic acid binding"/>
    <property type="evidence" value="ECO:0007669"/>
    <property type="project" value="InterPro"/>
</dbReference>
<dbReference type="PANTHER" id="PTHR37984">
    <property type="entry name" value="PROTEIN CBG26694"/>
    <property type="match status" value="1"/>
</dbReference>
<dbReference type="Ensembl" id="ENSGMOT00000077222.1">
    <property type="protein sequence ID" value="ENSGMOP00000053254.1"/>
    <property type="gene ID" value="ENSGMOG00000031119.1"/>
</dbReference>
<dbReference type="Gene3D" id="3.30.420.10">
    <property type="entry name" value="Ribonuclease H-like superfamily/Ribonuclease H"/>
    <property type="match status" value="1"/>
</dbReference>
<organism evidence="1 2">
    <name type="scientific">Gadus morhua</name>
    <name type="common">Atlantic cod</name>
    <dbReference type="NCBI Taxonomy" id="8049"/>
    <lineage>
        <taxon>Eukaryota</taxon>
        <taxon>Metazoa</taxon>
        <taxon>Chordata</taxon>
        <taxon>Craniata</taxon>
        <taxon>Vertebrata</taxon>
        <taxon>Euteleostomi</taxon>
        <taxon>Actinopterygii</taxon>
        <taxon>Neopterygii</taxon>
        <taxon>Teleostei</taxon>
        <taxon>Neoteleostei</taxon>
        <taxon>Acanthomorphata</taxon>
        <taxon>Zeiogadaria</taxon>
        <taxon>Gadariae</taxon>
        <taxon>Gadiformes</taxon>
        <taxon>Gadoidei</taxon>
        <taxon>Gadidae</taxon>
        <taxon>Gadus</taxon>
    </lineage>
</organism>
<proteinExistence type="predicted"/>
<protein>
    <submittedName>
        <fullName evidence="1">Uncharacterized protein</fullName>
    </submittedName>
</protein>
<evidence type="ECO:0000313" key="1">
    <source>
        <dbReference type="Ensembl" id="ENSGMOP00000053254.1"/>
    </source>
</evidence>
<accession>A0A8C5BZ49</accession>
<reference evidence="1" key="2">
    <citation type="submission" date="2025-09" db="UniProtKB">
        <authorList>
            <consortium name="Ensembl"/>
        </authorList>
    </citation>
    <scope>IDENTIFICATION</scope>
</reference>
<name>A0A8C5BZ49_GADMO</name>
<evidence type="ECO:0000313" key="2">
    <source>
        <dbReference type="Proteomes" id="UP000694546"/>
    </source>
</evidence>
<sequence>MVLKCRTCIQERRNVTEPLINGEAERAVQTVKNLLTKASDPYLALLAYRATPLQNGYSPAELLMGRRLRTTVPALPTLNLMTSVPGGVPCMRTLVYGYGWRRSLIKTHSDYVVVRALLQE</sequence>
<dbReference type="InterPro" id="IPR050951">
    <property type="entry name" value="Retrovirus_Pol_polyprotein"/>
</dbReference>
<dbReference type="Proteomes" id="UP000694546">
    <property type="component" value="Chromosome 6"/>
</dbReference>
<dbReference type="GeneTree" id="ENSGT00830000129370"/>
<dbReference type="InterPro" id="IPR036397">
    <property type="entry name" value="RNaseH_sf"/>
</dbReference>
<reference evidence="1" key="1">
    <citation type="submission" date="2025-08" db="UniProtKB">
        <authorList>
            <consortium name="Ensembl"/>
        </authorList>
    </citation>
    <scope>IDENTIFICATION</scope>
</reference>